<proteinExistence type="predicted"/>
<evidence type="ECO:0000256" key="4">
    <source>
        <dbReference type="ARBA" id="ARBA00023136"/>
    </source>
</evidence>
<dbReference type="InterPro" id="IPR011701">
    <property type="entry name" value="MFS"/>
</dbReference>
<name>A0ABX7IE25_9ACTO</name>
<dbReference type="Proteomes" id="UP000602653">
    <property type="component" value="Chromosome"/>
</dbReference>
<reference evidence="7 8" key="1">
    <citation type="submission" date="2021-02" db="EMBL/GenBank/DDBJ databases">
        <title>Complete Genome Sequence of Arcanobacterium phocisimile strain DSM 26142T from a harbour seal.</title>
        <authorList>
            <person name="Borowiak M."/>
            <person name="Alssahen M."/>
            <person name="Malorny B."/>
            <person name="Laemmler C."/>
            <person name="Siebert U."/>
            <person name="Ploetz M."/>
            <person name="Abdulmawjood A."/>
        </authorList>
    </citation>
    <scope>NUCLEOTIDE SEQUENCE [LARGE SCALE GENOMIC DNA]</scope>
    <source>
        <strain evidence="7 8">DSM 26142</strain>
    </source>
</reference>
<gene>
    <name evidence="7" type="ORF">JTE88_04530</name>
</gene>
<feature type="transmembrane region" description="Helical" evidence="5">
    <location>
        <begin position="290"/>
        <end position="309"/>
    </location>
</feature>
<feature type="transmembrane region" description="Helical" evidence="5">
    <location>
        <begin position="259"/>
        <end position="278"/>
    </location>
</feature>
<feature type="transmembrane region" description="Helical" evidence="5">
    <location>
        <begin position="41"/>
        <end position="62"/>
    </location>
</feature>
<feature type="domain" description="Major facilitator superfamily (MFS) profile" evidence="6">
    <location>
        <begin position="1"/>
        <end position="405"/>
    </location>
</feature>
<dbReference type="InterPro" id="IPR020846">
    <property type="entry name" value="MFS_dom"/>
</dbReference>
<dbReference type="InterPro" id="IPR053160">
    <property type="entry name" value="MFS_DHA3_Transporter"/>
</dbReference>
<accession>A0ABX7IE25</accession>
<keyword evidence="8" id="KW-1185">Reference proteome</keyword>
<dbReference type="RefSeq" id="WP_204422993.1">
    <property type="nucleotide sequence ID" value="NZ_CP070228.1"/>
</dbReference>
<dbReference type="PANTHER" id="PTHR23530">
    <property type="entry name" value="TRANSPORT PROTEIN-RELATED"/>
    <property type="match status" value="1"/>
</dbReference>
<feature type="transmembrane region" description="Helical" evidence="5">
    <location>
        <begin position="224"/>
        <end position="247"/>
    </location>
</feature>
<keyword evidence="4 5" id="KW-0472">Membrane</keyword>
<dbReference type="PROSITE" id="PS50850">
    <property type="entry name" value="MFS"/>
    <property type="match status" value="1"/>
</dbReference>
<evidence type="ECO:0000256" key="5">
    <source>
        <dbReference type="SAM" id="Phobius"/>
    </source>
</evidence>
<feature type="transmembrane region" description="Helical" evidence="5">
    <location>
        <begin position="12"/>
        <end position="35"/>
    </location>
</feature>
<keyword evidence="2 5" id="KW-0812">Transmembrane</keyword>
<organism evidence="7 8">
    <name type="scientific">Arcanobacterium phocisimile</name>
    <dbReference type="NCBI Taxonomy" id="1302235"/>
    <lineage>
        <taxon>Bacteria</taxon>
        <taxon>Bacillati</taxon>
        <taxon>Actinomycetota</taxon>
        <taxon>Actinomycetes</taxon>
        <taxon>Actinomycetales</taxon>
        <taxon>Actinomycetaceae</taxon>
        <taxon>Arcanobacterium</taxon>
    </lineage>
</organism>
<evidence type="ECO:0000256" key="2">
    <source>
        <dbReference type="ARBA" id="ARBA00022692"/>
    </source>
</evidence>
<feature type="transmembrane region" description="Helical" evidence="5">
    <location>
        <begin position="168"/>
        <end position="187"/>
    </location>
</feature>
<feature type="transmembrane region" description="Helical" evidence="5">
    <location>
        <begin position="315"/>
        <end position="335"/>
    </location>
</feature>
<evidence type="ECO:0000256" key="3">
    <source>
        <dbReference type="ARBA" id="ARBA00022989"/>
    </source>
</evidence>
<dbReference type="InterPro" id="IPR036259">
    <property type="entry name" value="MFS_trans_sf"/>
</dbReference>
<protein>
    <submittedName>
        <fullName evidence="7">MFS transporter</fullName>
    </submittedName>
</protein>
<feature type="transmembrane region" description="Helical" evidence="5">
    <location>
        <begin position="143"/>
        <end position="162"/>
    </location>
</feature>
<evidence type="ECO:0000313" key="7">
    <source>
        <dbReference type="EMBL" id="QRV01391.1"/>
    </source>
</evidence>
<keyword evidence="3 5" id="KW-1133">Transmembrane helix</keyword>
<evidence type="ECO:0000313" key="8">
    <source>
        <dbReference type="Proteomes" id="UP000602653"/>
    </source>
</evidence>
<feature type="transmembrane region" description="Helical" evidence="5">
    <location>
        <begin position="74"/>
        <end position="93"/>
    </location>
</feature>
<feature type="transmembrane region" description="Helical" evidence="5">
    <location>
        <begin position="382"/>
        <end position="403"/>
    </location>
</feature>
<dbReference type="Gene3D" id="1.20.1250.20">
    <property type="entry name" value="MFS general substrate transporter like domains"/>
    <property type="match status" value="1"/>
</dbReference>
<sequence>MKIPKSSVARPFRGYLIAKCLIASVMAWPLMTLILQAKGLSFLEIGLLNSFGAVVSLLFEVPMGRLADRFGQKYALAFGSLFIALGVSVLAVFDALPAVYLSELVIGAGLALSSGADSAWLFQEHKRLGMEDGYLKSRSAVGSVTLLFSMTSSVVGPILFSWRTSLPLWLSVASYIAAAGVFLRLRVHDQLSSESSKADQSTHGAHKPGTVFRRIAGVIRNHQLFVALALASTIVMIAVSNFSTYLGPFLKEQGLEVRNLGIVLVVGKIVQWLAVRNTYRLKRSTDHERLRVLTVVGLAILLLVAVSVTTPSTPWVGAGSFVLLSGLASVFFILIDEQVNLVISDKYRTTMLSIVAMFDEAATIAVDPAIGAVLDALGFSRTYLLLSAVLSVSFCLVVALATYSTRNLSDRNDPAGH</sequence>
<dbReference type="SUPFAM" id="SSF103473">
    <property type="entry name" value="MFS general substrate transporter"/>
    <property type="match status" value="1"/>
</dbReference>
<feature type="transmembrane region" description="Helical" evidence="5">
    <location>
        <begin position="99"/>
        <end position="122"/>
    </location>
</feature>
<comment type="subcellular location">
    <subcellularLocation>
        <location evidence="1">Cell membrane</location>
        <topology evidence="1">Multi-pass membrane protein</topology>
    </subcellularLocation>
</comment>
<evidence type="ECO:0000259" key="6">
    <source>
        <dbReference type="PROSITE" id="PS50850"/>
    </source>
</evidence>
<dbReference type="EMBL" id="CP070228">
    <property type="protein sequence ID" value="QRV01391.1"/>
    <property type="molecule type" value="Genomic_DNA"/>
</dbReference>
<evidence type="ECO:0000256" key="1">
    <source>
        <dbReference type="ARBA" id="ARBA00004651"/>
    </source>
</evidence>
<dbReference type="PANTHER" id="PTHR23530:SF1">
    <property type="entry name" value="PERMEASE, MAJOR FACILITATOR SUPERFAMILY-RELATED"/>
    <property type="match status" value="1"/>
</dbReference>
<feature type="transmembrane region" description="Helical" evidence="5">
    <location>
        <begin position="347"/>
        <end position="370"/>
    </location>
</feature>
<dbReference type="Pfam" id="PF07690">
    <property type="entry name" value="MFS_1"/>
    <property type="match status" value="1"/>
</dbReference>